<evidence type="ECO:0000313" key="3">
    <source>
        <dbReference type="Proteomes" id="UP001642502"/>
    </source>
</evidence>
<protein>
    <recommendedName>
        <fullName evidence="1">FAD/NAD(P)-binding domain-containing protein</fullName>
    </recommendedName>
</protein>
<dbReference type="Gene3D" id="3.50.50.100">
    <property type="match status" value="1"/>
</dbReference>
<evidence type="ECO:0000313" key="2">
    <source>
        <dbReference type="EMBL" id="CAK7262659.1"/>
    </source>
</evidence>
<name>A0ABP0D351_9PEZI</name>
<reference evidence="2 3" key="1">
    <citation type="submission" date="2024-01" db="EMBL/GenBank/DDBJ databases">
        <authorList>
            <person name="Allen C."/>
            <person name="Tagirdzhanova G."/>
        </authorList>
    </citation>
    <scope>NUCLEOTIDE SEQUENCE [LARGE SCALE GENOMIC DNA]</scope>
    <source>
        <strain evidence="2 3">CBS 119000</strain>
    </source>
</reference>
<dbReference type="PANTHER" id="PTHR43735:SF5">
    <property type="entry name" value="FAD_NAD(P)-BINDING DOMAIN-CONTAINING PROTEIN"/>
    <property type="match status" value="1"/>
</dbReference>
<comment type="caution">
    <text evidence="2">The sequence shown here is derived from an EMBL/GenBank/DDBJ whole genome shotgun (WGS) entry which is preliminary data.</text>
</comment>
<dbReference type="Pfam" id="PF07992">
    <property type="entry name" value="Pyr_redox_2"/>
    <property type="match status" value="1"/>
</dbReference>
<evidence type="ECO:0000259" key="1">
    <source>
        <dbReference type="Pfam" id="PF07992"/>
    </source>
</evidence>
<dbReference type="SUPFAM" id="SSF51905">
    <property type="entry name" value="FAD/NAD(P)-binding domain"/>
    <property type="match status" value="1"/>
</dbReference>
<feature type="domain" description="FAD/NAD(P)-binding" evidence="1">
    <location>
        <begin position="46"/>
        <end position="369"/>
    </location>
</feature>
<dbReference type="PANTHER" id="PTHR43735">
    <property type="entry name" value="APOPTOSIS-INDUCING FACTOR 1"/>
    <property type="match status" value="1"/>
</dbReference>
<organism evidence="2 3">
    <name type="scientific">Sporothrix epigloea</name>
    <dbReference type="NCBI Taxonomy" id="1892477"/>
    <lineage>
        <taxon>Eukaryota</taxon>
        <taxon>Fungi</taxon>
        <taxon>Dikarya</taxon>
        <taxon>Ascomycota</taxon>
        <taxon>Pezizomycotina</taxon>
        <taxon>Sordariomycetes</taxon>
        <taxon>Sordariomycetidae</taxon>
        <taxon>Ophiostomatales</taxon>
        <taxon>Ophiostomataceae</taxon>
        <taxon>Sporothrix</taxon>
    </lineage>
</organism>
<dbReference type="InterPro" id="IPR036188">
    <property type="entry name" value="FAD/NAD-bd_sf"/>
</dbReference>
<keyword evidence="3" id="KW-1185">Reference proteome</keyword>
<dbReference type="InterPro" id="IPR023753">
    <property type="entry name" value="FAD/NAD-binding_dom"/>
</dbReference>
<dbReference type="PRINTS" id="PR00368">
    <property type="entry name" value="FADPNR"/>
</dbReference>
<dbReference type="EMBL" id="CAWUON010000001">
    <property type="protein sequence ID" value="CAK7262659.1"/>
    <property type="molecule type" value="Genomic_DNA"/>
</dbReference>
<proteinExistence type="predicted"/>
<gene>
    <name evidence="2" type="ORF">SEPCBS119000_000082</name>
</gene>
<accession>A0ABP0D351</accession>
<dbReference type="Proteomes" id="UP001642502">
    <property type="component" value="Unassembled WGS sequence"/>
</dbReference>
<sequence>MGDKLRFFAFLVRYLPGFAGAGLVRKLRALIHGWTYKGPTDNPKVVLVVGGSFAGHQLMMRLTESLPTGWQAVLVEKNEHFNWSFAMPRFSVVPGHEKTAFMAYARIMAKGMQRGIARFIRGEVVSVTADKHVQLASGDTVPYDILVVATGSAQRPPAKLLGSTHKDTACAELRTLQDRIRRARTVAVVGGGAVGIELVTDIKTYARVVAERNRAVVGEDEDDSVADKKVTIVHSRTQLLNRFGPRLHEHVAKVLASQDICIELGQRVTIAYDDGADESAGAGRPGTLHFPDGRAIQYDCILLCTGLTPNSGLFRENFESALTKAGEVSVTAGLQVVTDEKTSGGGLGDMYAFGDVAATGGPKMARAGFFQANVIVDNILASIKGRPATHRYVPSVIEPSLKLTLGKDATVVYVDLNKEQTKSILLPQKGDAEDMHVKQSWQFMGVKYTDEDDE</sequence>